<evidence type="ECO:0000256" key="4">
    <source>
        <dbReference type="ARBA" id="ARBA00022806"/>
    </source>
</evidence>
<keyword evidence="1" id="KW-0479">Metal-binding</keyword>
<gene>
    <name evidence="10" type="ORF">CTAYLR_001949</name>
</gene>
<evidence type="ECO:0000256" key="1">
    <source>
        <dbReference type="ARBA" id="ARBA00022723"/>
    </source>
</evidence>
<dbReference type="GO" id="GO:0016818">
    <property type="term" value="F:hydrolase activity, acting on acid anhydrides, in phosphorus-containing anhydrides"/>
    <property type="evidence" value="ECO:0007669"/>
    <property type="project" value="InterPro"/>
</dbReference>
<keyword evidence="6" id="KW-0408">Iron</keyword>
<dbReference type="InterPro" id="IPR006555">
    <property type="entry name" value="ATP-dep_Helicase_C"/>
</dbReference>
<dbReference type="InterPro" id="IPR014013">
    <property type="entry name" value="Helic_SF1/SF2_ATP-bd_DinG/Rad3"/>
</dbReference>
<dbReference type="InterPro" id="IPR010614">
    <property type="entry name" value="RAD3-like_helicase_DEAD"/>
</dbReference>
<protein>
    <recommendedName>
        <fullName evidence="9">Helicase ATP-binding domain-containing protein</fullName>
    </recommendedName>
</protein>
<keyword evidence="3" id="KW-0378">Hydrolase</keyword>
<dbReference type="PANTHER" id="PTHR11472:SF47">
    <property type="entry name" value="FANCONI ANEMIA GROUP J PROTEIN"/>
    <property type="match status" value="1"/>
</dbReference>
<evidence type="ECO:0000256" key="7">
    <source>
        <dbReference type="ARBA" id="ARBA00023014"/>
    </source>
</evidence>
<dbReference type="EMBL" id="JAQMWT010000526">
    <property type="protein sequence ID" value="KAJ8600177.1"/>
    <property type="molecule type" value="Genomic_DNA"/>
</dbReference>
<comment type="caution">
    <text evidence="10">The sequence shown here is derived from an EMBL/GenBank/DDBJ whole genome shotgun (WGS) entry which is preliminary data.</text>
</comment>
<evidence type="ECO:0000256" key="2">
    <source>
        <dbReference type="ARBA" id="ARBA00022741"/>
    </source>
</evidence>
<keyword evidence="4" id="KW-0347">Helicase</keyword>
<dbReference type="InterPro" id="IPR006554">
    <property type="entry name" value="Helicase-like_DEXD_c2"/>
</dbReference>
<accession>A0AAD7XG98</accession>
<evidence type="ECO:0000256" key="3">
    <source>
        <dbReference type="ARBA" id="ARBA00022801"/>
    </source>
</evidence>
<dbReference type="GO" id="GO:0005524">
    <property type="term" value="F:ATP binding"/>
    <property type="evidence" value="ECO:0007669"/>
    <property type="project" value="UniProtKB-KW"/>
</dbReference>
<organism evidence="10 11">
    <name type="scientific">Chrysophaeum taylorii</name>
    <dbReference type="NCBI Taxonomy" id="2483200"/>
    <lineage>
        <taxon>Eukaryota</taxon>
        <taxon>Sar</taxon>
        <taxon>Stramenopiles</taxon>
        <taxon>Ochrophyta</taxon>
        <taxon>Pelagophyceae</taxon>
        <taxon>Pelagomonadales</taxon>
        <taxon>Pelagomonadaceae</taxon>
        <taxon>Chrysophaeum</taxon>
    </lineage>
</organism>
<evidence type="ECO:0000256" key="5">
    <source>
        <dbReference type="ARBA" id="ARBA00022840"/>
    </source>
</evidence>
<sequence length="624" mass="69387">MSKLETLAADLARLCVVRREGPKKARCQACEAPSSVSEPATLFFHSVRVAFPFDPLPPQRQVMERVVRAILRREAALLESPTGTGKTAALLCAALAAQNHLLERGEVSKVVYATRTINQARQLAGELKKLPYAPRVATLASRIHYGCGYDRRKCKKLIQAEETGNFGCAKYRALAPVHASDIEDLQGPGCGYFTAKALAEQAHLVLCPYNYVLAPSSRMDDLLKDAIVILDEAHNVEGIARDSGSLTISTSELAELDHPVAARLLDFLDSINPERVAAYDWGPRRTPVSEFFSQLQIDVQDDAEDERTREILRVLKMARNNPLHYAVCVQPVLGGVTRANEWLSSRPEFALQLSVWLLHPGVVMDMLAPARAIVLASGTLSPMDPNELGVLARRAQKPMSAKHVCSSRQLIIRGLTFHQVELECKSQQLLTDRRLGFSLGRAIAALATTSPGGVLVFLPSSKHLALASQWRQLFVGKDVYVEQDFDQFHPNAVLFCKYRGQCSEGINFKDDQCRLVICVGIPFPPPEPQIIRKREYDGHNNNYTAQAFRALNQAIGRCLRHKDDYGAVILIDSRWSDPSNQRRLPTWAKLETTDNLSALTGDLKRHFDQAPAFVEIPYKQRAKL</sequence>
<dbReference type="GO" id="GO:0051536">
    <property type="term" value="F:iron-sulfur cluster binding"/>
    <property type="evidence" value="ECO:0007669"/>
    <property type="project" value="UniProtKB-KW"/>
</dbReference>
<reference evidence="10" key="1">
    <citation type="submission" date="2023-01" db="EMBL/GenBank/DDBJ databases">
        <title>Metagenome sequencing of chrysophaentin producing Chrysophaeum taylorii.</title>
        <authorList>
            <person name="Davison J."/>
            <person name="Bewley C."/>
        </authorList>
    </citation>
    <scope>NUCLEOTIDE SEQUENCE</scope>
    <source>
        <strain evidence="10">NIES-1699</strain>
    </source>
</reference>
<dbReference type="Gene3D" id="3.40.50.300">
    <property type="entry name" value="P-loop containing nucleotide triphosphate hydrolases"/>
    <property type="match status" value="2"/>
</dbReference>
<dbReference type="GO" id="GO:0003678">
    <property type="term" value="F:DNA helicase activity"/>
    <property type="evidence" value="ECO:0007669"/>
    <property type="project" value="InterPro"/>
</dbReference>
<dbReference type="SMART" id="SM00487">
    <property type="entry name" value="DEXDc"/>
    <property type="match status" value="1"/>
</dbReference>
<dbReference type="AlphaFoldDB" id="A0AAD7XG98"/>
<keyword evidence="2" id="KW-0547">Nucleotide-binding</keyword>
<evidence type="ECO:0000256" key="8">
    <source>
        <dbReference type="ARBA" id="ARBA00023235"/>
    </source>
</evidence>
<keyword evidence="7" id="KW-0411">Iron-sulfur</keyword>
<dbReference type="InterPro" id="IPR027417">
    <property type="entry name" value="P-loop_NTPase"/>
</dbReference>
<evidence type="ECO:0000313" key="11">
    <source>
        <dbReference type="Proteomes" id="UP001230188"/>
    </source>
</evidence>
<dbReference type="SMART" id="SM00491">
    <property type="entry name" value="HELICc2"/>
    <property type="match status" value="1"/>
</dbReference>
<dbReference type="GO" id="GO:0005634">
    <property type="term" value="C:nucleus"/>
    <property type="evidence" value="ECO:0007669"/>
    <property type="project" value="TreeGrafter"/>
</dbReference>
<dbReference type="SUPFAM" id="SSF52540">
    <property type="entry name" value="P-loop containing nucleoside triphosphate hydrolases"/>
    <property type="match status" value="1"/>
</dbReference>
<dbReference type="GO" id="GO:0006289">
    <property type="term" value="P:nucleotide-excision repair"/>
    <property type="evidence" value="ECO:0007669"/>
    <property type="project" value="TreeGrafter"/>
</dbReference>
<evidence type="ECO:0000256" key="6">
    <source>
        <dbReference type="ARBA" id="ARBA00023004"/>
    </source>
</evidence>
<dbReference type="GO" id="GO:0046872">
    <property type="term" value="F:metal ion binding"/>
    <property type="evidence" value="ECO:0007669"/>
    <property type="project" value="UniProtKB-KW"/>
</dbReference>
<dbReference type="GO" id="GO:0003677">
    <property type="term" value="F:DNA binding"/>
    <property type="evidence" value="ECO:0007669"/>
    <property type="project" value="InterPro"/>
</dbReference>
<feature type="domain" description="Helicase ATP-binding" evidence="9">
    <location>
        <begin position="45"/>
        <end position="288"/>
    </location>
</feature>
<dbReference type="PANTHER" id="PTHR11472">
    <property type="entry name" value="DNA REPAIR DEAD HELICASE RAD3/XP-D SUBFAMILY MEMBER"/>
    <property type="match status" value="1"/>
</dbReference>
<keyword evidence="8" id="KW-0413">Isomerase</keyword>
<keyword evidence="11" id="KW-1185">Reference proteome</keyword>
<dbReference type="Proteomes" id="UP001230188">
    <property type="component" value="Unassembled WGS sequence"/>
</dbReference>
<dbReference type="InterPro" id="IPR045028">
    <property type="entry name" value="DinG/Rad3-like"/>
</dbReference>
<evidence type="ECO:0000313" key="10">
    <source>
        <dbReference type="EMBL" id="KAJ8600177.1"/>
    </source>
</evidence>
<dbReference type="InterPro" id="IPR014001">
    <property type="entry name" value="Helicase_ATP-bd"/>
</dbReference>
<keyword evidence="5" id="KW-0067">ATP-binding</keyword>
<evidence type="ECO:0000259" key="9">
    <source>
        <dbReference type="PROSITE" id="PS51193"/>
    </source>
</evidence>
<proteinExistence type="predicted"/>
<dbReference type="GO" id="GO:1990918">
    <property type="term" value="P:double-strand break repair involved in meiotic recombination"/>
    <property type="evidence" value="ECO:0007669"/>
    <property type="project" value="TreeGrafter"/>
</dbReference>
<dbReference type="Pfam" id="PF06733">
    <property type="entry name" value="DEAD_2"/>
    <property type="match status" value="1"/>
</dbReference>
<name>A0AAD7XG98_9STRA</name>
<dbReference type="SMART" id="SM00488">
    <property type="entry name" value="DEXDc2"/>
    <property type="match status" value="1"/>
</dbReference>
<dbReference type="Pfam" id="PF13307">
    <property type="entry name" value="Helicase_C_2"/>
    <property type="match status" value="1"/>
</dbReference>
<dbReference type="PROSITE" id="PS51193">
    <property type="entry name" value="HELICASE_ATP_BIND_2"/>
    <property type="match status" value="1"/>
</dbReference>